<evidence type="ECO:0000256" key="1">
    <source>
        <dbReference type="SAM" id="MobiDB-lite"/>
    </source>
</evidence>
<feature type="compositionally biased region" description="Basic and acidic residues" evidence="1">
    <location>
        <begin position="134"/>
        <end position="150"/>
    </location>
</feature>
<name>A0A199UAH8_MANES</name>
<dbReference type="EMBL" id="KV450709">
    <property type="protein sequence ID" value="OAY21679.1"/>
    <property type="molecule type" value="Genomic_DNA"/>
</dbReference>
<dbReference type="AlphaFoldDB" id="A0A199UAH8"/>
<gene>
    <name evidence="2" type="ORF">MANES_S066600</name>
</gene>
<proteinExistence type="predicted"/>
<reference evidence="2" key="1">
    <citation type="submission" date="2016-02" db="EMBL/GenBank/DDBJ databases">
        <title>WGS assembly of Manihot esculenta.</title>
        <authorList>
            <person name="Bredeson J.V."/>
            <person name="Prochnik S.E."/>
            <person name="Lyons J.B."/>
            <person name="Schmutz J."/>
            <person name="Grimwood J."/>
            <person name="Vrebalov J."/>
            <person name="Bart R.S."/>
            <person name="Amuge T."/>
            <person name="Ferguson M.E."/>
            <person name="Green R."/>
            <person name="Putnam N."/>
            <person name="Stites J."/>
            <person name="Rounsley S."/>
            <person name="Rokhsar D.S."/>
        </authorList>
    </citation>
    <scope>NUCLEOTIDE SEQUENCE [LARGE SCALE GENOMIC DNA]</scope>
    <source>
        <tissue evidence="2">Leaf</tissue>
    </source>
</reference>
<feature type="compositionally biased region" description="Acidic residues" evidence="1">
    <location>
        <begin position="106"/>
        <end position="121"/>
    </location>
</feature>
<evidence type="ECO:0000313" key="2">
    <source>
        <dbReference type="EMBL" id="OAY21679.1"/>
    </source>
</evidence>
<sequence>MCWDVFDNGNPVSSLALMRKKRVFWQDGSAICSSTLSLLHILLTDLLFRIAAMDNSGSNARKSEQEKALPEVNRTKDQPEEIQTDKKVNEPVTVIEEATHKSTEADGGDGDDDITSTDLEEIIGRPATEAYVEDSSRTEKTSRENEDRAK</sequence>
<feature type="region of interest" description="Disordered" evidence="1">
    <location>
        <begin position="56"/>
        <end position="150"/>
    </location>
</feature>
<protein>
    <submittedName>
        <fullName evidence="2">Uncharacterized protein</fullName>
    </submittedName>
</protein>
<accession>A0A199UAH8</accession>
<organism evidence="2">
    <name type="scientific">Manihot esculenta</name>
    <name type="common">Cassava</name>
    <name type="synonym">Jatropha manihot</name>
    <dbReference type="NCBI Taxonomy" id="3983"/>
    <lineage>
        <taxon>Eukaryota</taxon>
        <taxon>Viridiplantae</taxon>
        <taxon>Streptophyta</taxon>
        <taxon>Embryophyta</taxon>
        <taxon>Tracheophyta</taxon>
        <taxon>Spermatophyta</taxon>
        <taxon>Magnoliopsida</taxon>
        <taxon>eudicotyledons</taxon>
        <taxon>Gunneridae</taxon>
        <taxon>Pentapetalae</taxon>
        <taxon>rosids</taxon>
        <taxon>fabids</taxon>
        <taxon>Malpighiales</taxon>
        <taxon>Euphorbiaceae</taxon>
        <taxon>Crotonoideae</taxon>
        <taxon>Manihoteae</taxon>
        <taxon>Manihot</taxon>
    </lineage>
</organism>
<feature type="compositionally biased region" description="Basic and acidic residues" evidence="1">
    <location>
        <begin position="61"/>
        <end position="89"/>
    </location>
</feature>